<proteinExistence type="predicted"/>
<sequence>MSEPNALEIKAHPDTLRTTAATLQGLVDEIDSVLLDAKSVHETTEREAALGTIDQSPAPYFSPLLEALGTANGNVVKNIELLKANVARDAEVLIKIADGIEHQEQSNAAKIANI</sequence>
<keyword evidence="2" id="KW-1185">Reference proteome</keyword>
<dbReference type="OrthoDB" id="4761925at2"/>
<dbReference type="STRING" id="1108812.AWC16_19070"/>
<organism evidence="1 2">
    <name type="scientific">Mycolicibacter longobardus</name>
    <dbReference type="NCBI Taxonomy" id="1108812"/>
    <lineage>
        <taxon>Bacteria</taxon>
        <taxon>Bacillati</taxon>
        <taxon>Actinomycetota</taxon>
        <taxon>Actinomycetes</taxon>
        <taxon>Mycobacteriales</taxon>
        <taxon>Mycobacteriaceae</taxon>
        <taxon>Mycolicibacter</taxon>
    </lineage>
</organism>
<comment type="caution">
    <text evidence="1">The sequence shown here is derived from an EMBL/GenBank/DDBJ whole genome shotgun (WGS) entry which is preliminary data.</text>
</comment>
<accession>A0A1X1YBK7</accession>
<dbReference type="RefSeq" id="WP_085266142.1">
    <property type="nucleotide sequence ID" value="NZ_LQPG01000035.1"/>
</dbReference>
<dbReference type="Proteomes" id="UP000193866">
    <property type="component" value="Unassembled WGS sequence"/>
</dbReference>
<evidence type="ECO:0000313" key="2">
    <source>
        <dbReference type="Proteomes" id="UP000193866"/>
    </source>
</evidence>
<evidence type="ECO:0008006" key="3">
    <source>
        <dbReference type="Google" id="ProtNLM"/>
    </source>
</evidence>
<evidence type="ECO:0000313" key="1">
    <source>
        <dbReference type="EMBL" id="ORW08502.1"/>
    </source>
</evidence>
<protein>
    <recommendedName>
        <fullName evidence="3">PE domain-containing protein</fullName>
    </recommendedName>
</protein>
<gene>
    <name evidence="1" type="ORF">AWC16_19070</name>
</gene>
<dbReference type="AlphaFoldDB" id="A0A1X1YBK7"/>
<reference evidence="1 2" key="1">
    <citation type="submission" date="2016-01" db="EMBL/GenBank/DDBJ databases">
        <title>The new phylogeny of the genus Mycobacterium.</title>
        <authorList>
            <person name="Tarcisio F."/>
            <person name="Conor M."/>
            <person name="Antonella G."/>
            <person name="Elisabetta G."/>
            <person name="Giulia F.S."/>
            <person name="Sara T."/>
            <person name="Anna F."/>
            <person name="Clotilde B."/>
            <person name="Roberto B."/>
            <person name="Veronica D.S."/>
            <person name="Fabio R."/>
            <person name="Monica P."/>
            <person name="Olivier J."/>
            <person name="Enrico T."/>
            <person name="Nicola S."/>
        </authorList>
    </citation>
    <scope>NUCLEOTIDE SEQUENCE [LARGE SCALE GENOMIC DNA]</scope>
    <source>
        <strain evidence="1 2">DSM 45394</strain>
    </source>
</reference>
<dbReference type="EMBL" id="LQPG01000035">
    <property type="protein sequence ID" value="ORW08502.1"/>
    <property type="molecule type" value="Genomic_DNA"/>
</dbReference>
<name>A0A1X1YBK7_9MYCO</name>